<evidence type="ECO:0000313" key="2">
    <source>
        <dbReference type="EMBL" id="WOJ94763.1"/>
    </source>
</evidence>
<dbReference type="EMBL" id="CP136864">
    <property type="protein sequence ID" value="WOJ94763.1"/>
    <property type="molecule type" value="Genomic_DNA"/>
</dbReference>
<proteinExistence type="predicted"/>
<gene>
    <name evidence="2" type="ORF">R0135_06245</name>
</gene>
<accession>A0ABZ0I7Q0</accession>
<name>A0ABZ0I7Q0_9GAMM</name>
<keyword evidence="1" id="KW-0472">Membrane</keyword>
<protein>
    <submittedName>
        <fullName evidence="2">Uncharacterized protein</fullName>
    </submittedName>
</protein>
<keyword evidence="1" id="KW-1133">Transmembrane helix</keyword>
<keyword evidence="3" id="KW-1185">Reference proteome</keyword>
<feature type="transmembrane region" description="Helical" evidence="1">
    <location>
        <begin position="38"/>
        <end position="58"/>
    </location>
</feature>
<dbReference type="Proteomes" id="UP001626537">
    <property type="component" value="Chromosome"/>
</dbReference>
<reference evidence="2 3" key="1">
    <citation type="submission" date="2023-10" db="EMBL/GenBank/DDBJ databases">
        <title>Two novel species belonging to the OM43/NOR5 clade.</title>
        <authorList>
            <person name="Park M."/>
        </authorList>
    </citation>
    <scope>NUCLEOTIDE SEQUENCE [LARGE SCALE GENOMIC DNA]</scope>
    <source>
        <strain evidence="2 3">IMCC43200</strain>
    </source>
</reference>
<organism evidence="2 3">
    <name type="scientific">Congregibacter variabilis</name>
    <dbReference type="NCBI Taxonomy" id="3081200"/>
    <lineage>
        <taxon>Bacteria</taxon>
        <taxon>Pseudomonadati</taxon>
        <taxon>Pseudomonadota</taxon>
        <taxon>Gammaproteobacteria</taxon>
        <taxon>Cellvibrionales</taxon>
        <taxon>Halieaceae</taxon>
        <taxon>Congregibacter</taxon>
    </lineage>
</organism>
<sequence>MNRWLIALPLVVFGIGGLGLYALFVSQADDASFRENLLPELIGFCLEGFFLVGLFTFVQQLRDYYHRREQWLSLRSALRDFLSHLDLAFLAPDAEPATTSDLESQPLMVQRLIGLLNDTQLDVETLVALKRVAISTLPLARDLINIAAQLSTRHMRCWIAIVASIDNLAEADTREQAELPLNELLRRLAEFDSLKL</sequence>
<evidence type="ECO:0000313" key="3">
    <source>
        <dbReference type="Proteomes" id="UP001626537"/>
    </source>
</evidence>
<evidence type="ECO:0000256" key="1">
    <source>
        <dbReference type="SAM" id="Phobius"/>
    </source>
</evidence>
<dbReference type="RefSeq" id="WP_407349396.1">
    <property type="nucleotide sequence ID" value="NZ_CP136864.1"/>
</dbReference>
<keyword evidence="1" id="KW-0812">Transmembrane</keyword>